<dbReference type="InterPro" id="IPR051601">
    <property type="entry name" value="Serine_prot/Carboxylest_S33"/>
</dbReference>
<feature type="region of interest" description="Disordered" evidence="4">
    <location>
        <begin position="34"/>
        <end position="57"/>
    </location>
</feature>
<dbReference type="InterPro" id="IPR013595">
    <property type="entry name" value="Pept_S33_TAP-like_C"/>
</dbReference>
<accession>A0A6J6SXZ7</accession>
<evidence type="ECO:0000256" key="3">
    <source>
        <dbReference type="ARBA" id="ARBA00022801"/>
    </source>
</evidence>
<dbReference type="Pfam" id="PF08386">
    <property type="entry name" value="Abhydrolase_4"/>
    <property type="match status" value="1"/>
</dbReference>
<organism evidence="6">
    <name type="scientific">freshwater metagenome</name>
    <dbReference type="NCBI Taxonomy" id="449393"/>
    <lineage>
        <taxon>unclassified sequences</taxon>
        <taxon>metagenomes</taxon>
        <taxon>ecological metagenomes</taxon>
    </lineage>
</organism>
<evidence type="ECO:0000256" key="1">
    <source>
        <dbReference type="ARBA" id="ARBA00010088"/>
    </source>
</evidence>
<evidence type="ECO:0000313" key="6">
    <source>
        <dbReference type="EMBL" id="CAB4739700.1"/>
    </source>
</evidence>
<dbReference type="Gene3D" id="3.40.50.1820">
    <property type="entry name" value="alpha/beta hydrolase"/>
    <property type="match status" value="1"/>
</dbReference>
<evidence type="ECO:0000256" key="2">
    <source>
        <dbReference type="ARBA" id="ARBA00022729"/>
    </source>
</evidence>
<name>A0A6J6SXZ7_9ZZZZ</name>
<comment type="similarity">
    <text evidence="1">Belongs to the peptidase S33 family.</text>
</comment>
<dbReference type="PANTHER" id="PTHR43248">
    <property type="entry name" value="2-SUCCINYL-6-HYDROXY-2,4-CYCLOHEXADIENE-1-CARBOXYLATE SYNTHASE"/>
    <property type="match status" value="1"/>
</dbReference>
<dbReference type="SUPFAM" id="SSF53474">
    <property type="entry name" value="alpha/beta-Hydrolases"/>
    <property type="match status" value="1"/>
</dbReference>
<feature type="domain" description="Peptidase S33 tripeptidyl aminopeptidase-like C-terminal" evidence="5">
    <location>
        <begin position="422"/>
        <end position="523"/>
    </location>
</feature>
<dbReference type="PANTHER" id="PTHR43248:SF29">
    <property type="entry name" value="TRIPEPTIDYL AMINOPEPTIDASE"/>
    <property type="match status" value="1"/>
</dbReference>
<protein>
    <submittedName>
        <fullName evidence="6">Unannotated protein</fullName>
    </submittedName>
</protein>
<dbReference type="GO" id="GO:0016787">
    <property type="term" value="F:hydrolase activity"/>
    <property type="evidence" value="ECO:0007669"/>
    <property type="project" value="UniProtKB-KW"/>
</dbReference>
<dbReference type="AlphaFoldDB" id="A0A6J6SXZ7"/>
<reference evidence="6" key="1">
    <citation type="submission" date="2020-05" db="EMBL/GenBank/DDBJ databases">
        <authorList>
            <person name="Chiriac C."/>
            <person name="Salcher M."/>
            <person name="Ghai R."/>
            <person name="Kavagutti S V."/>
        </authorList>
    </citation>
    <scope>NUCLEOTIDE SEQUENCE</scope>
</reference>
<keyword evidence="2" id="KW-0732">Signal</keyword>
<dbReference type="EMBL" id="CAEZYQ010000007">
    <property type="protein sequence ID" value="CAB4739700.1"/>
    <property type="molecule type" value="Genomic_DNA"/>
</dbReference>
<keyword evidence="3" id="KW-0378">Hydrolase</keyword>
<feature type="compositionally biased region" description="Low complexity" evidence="4">
    <location>
        <begin position="43"/>
        <end position="57"/>
    </location>
</feature>
<sequence>MSQTMVRVIAGVTALALVLTGLGVALALVFTGEDDATPDRDGPAPTTTPAPGATDAPDPALEEYYSQQLDWAPCEQDDDLECAVLTVPVDYAEPEGDTLRVALLKVPATRPDQRIGSLVVNPGGPGAPGTSYAASAGQVLRPALFQAYDIVGFDPRGTGASAPVDCLSDAEMDEFLAADPAPDTEAEVDAVVEGLEDFFEACEQNSPDIVGHVTTVETARDMDVLRAALGESELDYLGASYGTKLGATYAELFPDRVGRLVLDGAVDVSLSSRDLTLGQAAGFQRALEAYVGACVDAGDCFLGDSVDAGLQRISDFLDEVDAQPLPAGDRDLTVGNAFYGIITPLYVSDFWFLLDEALETAFRGDGASLMRLADLYASRNPDGTYADNSTEAIYAINCLDDPGSTDPAEIPAQIPEVEEVSPTLGEVFAWSLVGCLGFDLEPAEEAPQIRAEGAAPILVVGTTRDPATPYEWAEALADQLASGVLLTRDGDGHTAYNSGNECIDSTIEAYLLEGTVPEDGKRC</sequence>
<dbReference type="InterPro" id="IPR029058">
    <property type="entry name" value="AB_hydrolase_fold"/>
</dbReference>
<gene>
    <name evidence="6" type="ORF">UFOPK2761_01171</name>
</gene>
<proteinExistence type="inferred from homology"/>
<evidence type="ECO:0000259" key="5">
    <source>
        <dbReference type="Pfam" id="PF08386"/>
    </source>
</evidence>
<evidence type="ECO:0000256" key="4">
    <source>
        <dbReference type="SAM" id="MobiDB-lite"/>
    </source>
</evidence>